<name>A0A482WMK2_LAOST</name>
<proteinExistence type="predicted"/>
<dbReference type="Proteomes" id="UP000291343">
    <property type="component" value="Unassembled WGS sequence"/>
</dbReference>
<sequence length="86" mass="9711">MGLVNDHIFQTTSNAPLLSSFSPVYLLRRTETSLTKPMRSIERANRNLDSARSNFDQYSGGRQQWIAGSGTLPEEERDHILQIAAF</sequence>
<keyword evidence="2" id="KW-1185">Reference proteome</keyword>
<evidence type="ECO:0000313" key="2">
    <source>
        <dbReference type="Proteomes" id="UP000291343"/>
    </source>
</evidence>
<organism evidence="1 2">
    <name type="scientific">Laodelphax striatellus</name>
    <name type="common">Small brown planthopper</name>
    <name type="synonym">Delphax striatella</name>
    <dbReference type="NCBI Taxonomy" id="195883"/>
    <lineage>
        <taxon>Eukaryota</taxon>
        <taxon>Metazoa</taxon>
        <taxon>Ecdysozoa</taxon>
        <taxon>Arthropoda</taxon>
        <taxon>Hexapoda</taxon>
        <taxon>Insecta</taxon>
        <taxon>Pterygota</taxon>
        <taxon>Neoptera</taxon>
        <taxon>Paraneoptera</taxon>
        <taxon>Hemiptera</taxon>
        <taxon>Auchenorrhyncha</taxon>
        <taxon>Fulgoroidea</taxon>
        <taxon>Delphacidae</taxon>
        <taxon>Criomorphinae</taxon>
        <taxon>Laodelphax</taxon>
    </lineage>
</organism>
<reference evidence="1 2" key="1">
    <citation type="journal article" date="2017" name="Gigascience">
        <title>Genome sequence of the small brown planthopper, Laodelphax striatellus.</title>
        <authorList>
            <person name="Zhu J."/>
            <person name="Jiang F."/>
            <person name="Wang X."/>
            <person name="Yang P."/>
            <person name="Bao Y."/>
            <person name="Zhao W."/>
            <person name="Wang W."/>
            <person name="Lu H."/>
            <person name="Wang Q."/>
            <person name="Cui N."/>
            <person name="Li J."/>
            <person name="Chen X."/>
            <person name="Luo L."/>
            <person name="Yu J."/>
            <person name="Kang L."/>
            <person name="Cui F."/>
        </authorList>
    </citation>
    <scope>NUCLEOTIDE SEQUENCE [LARGE SCALE GENOMIC DNA]</scope>
    <source>
        <strain evidence="1">Lst14</strain>
    </source>
</reference>
<evidence type="ECO:0000313" key="1">
    <source>
        <dbReference type="EMBL" id="RZF34411.1"/>
    </source>
</evidence>
<gene>
    <name evidence="1" type="ORF">LSTR_LSTR017116</name>
</gene>
<dbReference type="AlphaFoldDB" id="A0A482WMK2"/>
<accession>A0A482WMK2</accession>
<dbReference type="EMBL" id="QKKF02031594">
    <property type="protein sequence ID" value="RZF34411.1"/>
    <property type="molecule type" value="Genomic_DNA"/>
</dbReference>
<dbReference type="InParanoid" id="A0A482WMK2"/>
<protein>
    <submittedName>
        <fullName evidence="1">Uncharacterized protein</fullName>
    </submittedName>
</protein>
<comment type="caution">
    <text evidence="1">The sequence shown here is derived from an EMBL/GenBank/DDBJ whole genome shotgun (WGS) entry which is preliminary data.</text>
</comment>